<comment type="caution">
    <text evidence="6">The sequence shown here is derived from an EMBL/GenBank/DDBJ whole genome shotgun (WGS) entry which is preliminary data.</text>
</comment>
<dbReference type="SMART" id="SM00516">
    <property type="entry name" value="SEC14"/>
    <property type="match status" value="1"/>
</dbReference>
<name>A0ABR0RR83_9EURO</name>
<feature type="domain" description="CRAL-TRIO" evidence="5">
    <location>
        <begin position="440"/>
        <end position="599"/>
    </location>
</feature>
<dbReference type="CDD" id="cd00170">
    <property type="entry name" value="SEC14"/>
    <property type="match status" value="1"/>
</dbReference>
<dbReference type="Pfam" id="PF01451">
    <property type="entry name" value="LMWPc"/>
    <property type="match status" value="1"/>
</dbReference>
<dbReference type="RefSeq" id="XP_064730982.1">
    <property type="nucleotide sequence ID" value="XM_064873878.1"/>
</dbReference>
<sequence>MAEGVFRFVAKNNTYIGEIDSCGTGAYHEQDPPDYRTMQTLEKNGITDYDHAARKVTKEDFDNFDYMFAMDASNLNDLQKMQRAIERKGKKTKAHVVLFGEFKGDGAEEVVDPYYGADNGFDVVFEQVKKFSSNFLKSLEEDAAKGKTSDSTLPIQYPKVTRVRLHSSSSQGIRQSAQPRRTVTGVFGLSGNREATWSPYIILFAAVTSTAILVDFVTTGHTEDTKVGQEDKFEKEQEAQEPVLEDDRVPNYAAMPVPQGFLGNLTAEQDQKLKDFWALVLKTFGIKDPIDSTSTPSIADATAPATPEPGSAKKKEKHGLFHRKNKDTPSGAGSPAFSGSADADDKYGQTKELQEILATSSAADLREAFWSMVKKDHPDALLLRFLRARKWDIQKALAMMISTMHWRRNEMHVDDDIMRRGEGGALEDEQSGDASTKKEGRDFLAQLRMGKSFMHGVDKEGRPICLVRVRLHKGGEQTEKSLERYTVYLIESCRLALEPPVETATIVFDMTNFTMANMDYTPVKFMIKVFEANYPESLGSVLVHKAPWVFQGIWKIIKGWLDPVVAAKVHFTNGVDDLQDFIPKSHIIKELGGEEAFDYKYVEPRPGENDAHKEEAPKRELAEVRKQEVAKYEQKTFEWIHGQDTRGQRDELAQKLRDNYWKLDPYIRARSLYDRTGMIGRDGKLNFYPSLSEQQGILPASNGVPPGRDASADDVD</sequence>
<feature type="compositionally biased region" description="Low complexity" evidence="4">
    <location>
        <begin position="329"/>
        <end position="341"/>
    </location>
</feature>
<dbReference type="Pfam" id="PF00650">
    <property type="entry name" value="CRAL_TRIO"/>
    <property type="match status" value="1"/>
</dbReference>
<dbReference type="InterPro" id="IPR036865">
    <property type="entry name" value="CRAL-TRIO_dom_sf"/>
</dbReference>
<evidence type="ECO:0000313" key="6">
    <source>
        <dbReference type="EMBL" id="KAK5942892.1"/>
    </source>
</evidence>
<feature type="region of interest" description="Disordered" evidence="4">
    <location>
        <begin position="696"/>
        <end position="716"/>
    </location>
</feature>
<dbReference type="Pfam" id="PF03765">
    <property type="entry name" value="CRAL_TRIO_N"/>
    <property type="match status" value="1"/>
</dbReference>
<feature type="region of interest" description="Disordered" evidence="4">
    <location>
        <begin position="293"/>
        <end position="344"/>
    </location>
</feature>
<dbReference type="SUPFAM" id="SSF46938">
    <property type="entry name" value="CRAL/TRIO N-terminal domain"/>
    <property type="match status" value="1"/>
</dbReference>
<dbReference type="SUPFAM" id="SSF52087">
    <property type="entry name" value="CRAL/TRIO domain"/>
    <property type="match status" value="1"/>
</dbReference>
<dbReference type="PROSITE" id="PS50191">
    <property type="entry name" value="CRAL_TRIO"/>
    <property type="match status" value="1"/>
</dbReference>
<dbReference type="PANTHER" id="PTHR46590">
    <property type="entry name" value="PHOSPHATIDYLINOSITOL TRANSFER PROTEIN CSR1-RELATED"/>
    <property type="match status" value="1"/>
</dbReference>
<gene>
    <name evidence="6" type="primary">CSR1_3</name>
    <name evidence="6" type="ORF">PMZ80_005458</name>
</gene>
<dbReference type="EC" id="3.1.3.2" evidence="2"/>
<feature type="compositionally biased region" description="Basic residues" evidence="4">
    <location>
        <begin position="312"/>
        <end position="325"/>
    </location>
</feature>
<accession>A0ABR0RR83</accession>
<evidence type="ECO:0000256" key="2">
    <source>
        <dbReference type="ARBA" id="ARBA00012646"/>
    </source>
</evidence>
<comment type="similarity">
    <text evidence="1">Belongs to the low molecular weight phosphotyrosine protein phosphatase family.</text>
</comment>
<dbReference type="Proteomes" id="UP001334248">
    <property type="component" value="Unassembled WGS sequence"/>
</dbReference>
<evidence type="ECO:0000256" key="1">
    <source>
        <dbReference type="ARBA" id="ARBA00011063"/>
    </source>
</evidence>
<keyword evidence="7" id="KW-1185">Reference proteome</keyword>
<dbReference type="InterPro" id="IPR001251">
    <property type="entry name" value="CRAL-TRIO_dom"/>
</dbReference>
<dbReference type="InterPro" id="IPR052432">
    <property type="entry name" value="PITP/CRAL-TRIO"/>
</dbReference>
<keyword evidence="3" id="KW-0378">Hydrolase</keyword>
<evidence type="ECO:0000256" key="3">
    <source>
        <dbReference type="ARBA" id="ARBA00022801"/>
    </source>
</evidence>
<proteinExistence type="inferred from homology"/>
<dbReference type="InterPro" id="IPR023485">
    <property type="entry name" value="Ptyr_pPase"/>
</dbReference>
<evidence type="ECO:0000256" key="4">
    <source>
        <dbReference type="SAM" id="MobiDB-lite"/>
    </source>
</evidence>
<dbReference type="SUPFAM" id="SSF52788">
    <property type="entry name" value="Phosphotyrosine protein phosphatases I"/>
    <property type="match status" value="1"/>
</dbReference>
<dbReference type="InterPro" id="IPR017867">
    <property type="entry name" value="Tyr_phospatase_low_mol_wt"/>
</dbReference>
<dbReference type="Gene3D" id="3.40.525.10">
    <property type="entry name" value="CRAL-TRIO lipid binding domain"/>
    <property type="match status" value="1"/>
</dbReference>
<dbReference type="EMBL" id="JAVHJV010000005">
    <property type="protein sequence ID" value="KAK5942892.1"/>
    <property type="molecule type" value="Genomic_DNA"/>
</dbReference>
<dbReference type="SMART" id="SM00226">
    <property type="entry name" value="LMWPc"/>
    <property type="match status" value="1"/>
</dbReference>
<evidence type="ECO:0000313" key="7">
    <source>
        <dbReference type="Proteomes" id="UP001334248"/>
    </source>
</evidence>
<dbReference type="CDD" id="cd16343">
    <property type="entry name" value="LMWPTP"/>
    <property type="match status" value="1"/>
</dbReference>
<dbReference type="PANTHER" id="PTHR46590:SF1">
    <property type="entry name" value="PHOSPHATIDYLINOSITOL TRANSFER PROTEIN CSR1"/>
    <property type="match status" value="1"/>
</dbReference>
<organism evidence="6 7">
    <name type="scientific">Knufia obscura</name>
    <dbReference type="NCBI Taxonomy" id="1635080"/>
    <lineage>
        <taxon>Eukaryota</taxon>
        <taxon>Fungi</taxon>
        <taxon>Dikarya</taxon>
        <taxon>Ascomycota</taxon>
        <taxon>Pezizomycotina</taxon>
        <taxon>Eurotiomycetes</taxon>
        <taxon>Chaetothyriomycetidae</taxon>
        <taxon>Chaetothyriales</taxon>
        <taxon>Trichomeriaceae</taxon>
        <taxon>Knufia</taxon>
    </lineage>
</organism>
<dbReference type="InterPro" id="IPR036196">
    <property type="entry name" value="Ptyr_pPase_sf"/>
</dbReference>
<dbReference type="PRINTS" id="PR00719">
    <property type="entry name" value="LMWPTPASE"/>
</dbReference>
<dbReference type="Gene3D" id="3.40.50.2300">
    <property type="match status" value="1"/>
</dbReference>
<protein>
    <recommendedName>
        <fullName evidence="2">acid phosphatase</fullName>
        <ecNumber evidence="2">3.1.3.2</ecNumber>
    </recommendedName>
</protein>
<dbReference type="InterPro" id="IPR011074">
    <property type="entry name" value="CRAL/TRIO_N_dom"/>
</dbReference>
<evidence type="ECO:0000259" key="5">
    <source>
        <dbReference type="PROSITE" id="PS50191"/>
    </source>
</evidence>
<dbReference type="SMART" id="SM01100">
    <property type="entry name" value="CRAL_TRIO_N"/>
    <property type="match status" value="1"/>
</dbReference>
<reference evidence="6 7" key="1">
    <citation type="journal article" date="2023" name="Res Sq">
        <title>Genomic and morphological characterization of Knufia obscura isolated from the Mars 2020 spacecraft assembly facility.</title>
        <authorList>
            <person name="Chander A.M."/>
            <person name="Teixeira M.M."/>
            <person name="Singh N.K."/>
            <person name="Williams M.P."/>
            <person name="Parker C.W."/>
            <person name="Leo P."/>
            <person name="Stajich J.E."/>
            <person name="Torok T."/>
            <person name="Tighe S."/>
            <person name="Mason C.E."/>
            <person name="Venkateswaran K."/>
        </authorList>
    </citation>
    <scope>NUCLEOTIDE SEQUENCE [LARGE SCALE GENOMIC DNA]</scope>
    <source>
        <strain evidence="6 7">CCFEE 5817</strain>
    </source>
</reference>
<dbReference type="InterPro" id="IPR036273">
    <property type="entry name" value="CRAL/TRIO_N_dom_sf"/>
</dbReference>
<dbReference type="GeneID" id="89998907"/>